<dbReference type="Gene3D" id="1.10.3730.20">
    <property type="match status" value="1"/>
</dbReference>
<feature type="transmembrane region" description="Helical" evidence="6">
    <location>
        <begin position="123"/>
        <end position="141"/>
    </location>
</feature>
<evidence type="ECO:0000313" key="8">
    <source>
        <dbReference type="EMBL" id="MEB3041145.1"/>
    </source>
</evidence>
<feature type="transmembrane region" description="Helical" evidence="6">
    <location>
        <begin position="147"/>
        <end position="169"/>
    </location>
</feature>
<evidence type="ECO:0000256" key="2">
    <source>
        <dbReference type="ARBA" id="ARBA00007362"/>
    </source>
</evidence>
<keyword evidence="3 6" id="KW-0812">Transmembrane</keyword>
<dbReference type="InterPro" id="IPR000620">
    <property type="entry name" value="EamA_dom"/>
</dbReference>
<dbReference type="PANTHER" id="PTHR32322:SF2">
    <property type="entry name" value="EAMA DOMAIN-CONTAINING PROTEIN"/>
    <property type="match status" value="1"/>
</dbReference>
<comment type="caution">
    <text evidence="8">The sequence shown here is derived from an EMBL/GenBank/DDBJ whole genome shotgun (WGS) entry which is preliminary data.</text>
</comment>
<dbReference type="Proteomes" id="UP001324270">
    <property type="component" value="Unassembled WGS sequence"/>
</dbReference>
<feature type="transmembrane region" description="Helical" evidence="6">
    <location>
        <begin position="243"/>
        <end position="262"/>
    </location>
</feature>
<reference evidence="8 9" key="1">
    <citation type="submission" date="2023-12" db="EMBL/GenBank/DDBJ databases">
        <title>Genomic sequences of Capnocytophaga and Parvimonas strains.</title>
        <authorList>
            <person name="Watt R.M."/>
            <person name="Wang M."/>
            <person name="Yang T."/>
            <person name="Tong W.M."/>
        </authorList>
    </citation>
    <scope>NUCLEOTIDE SEQUENCE [LARGE SCALE GENOMIC DNA]</scope>
    <source>
        <strain evidence="8 9">CCUG 13156</strain>
    </source>
</reference>
<dbReference type="InterPro" id="IPR050638">
    <property type="entry name" value="AA-Vitamin_Transporters"/>
</dbReference>
<dbReference type="PANTHER" id="PTHR32322">
    <property type="entry name" value="INNER MEMBRANE TRANSPORTER"/>
    <property type="match status" value="1"/>
</dbReference>
<evidence type="ECO:0000256" key="5">
    <source>
        <dbReference type="ARBA" id="ARBA00023136"/>
    </source>
</evidence>
<feature type="transmembrane region" description="Helical" evidence="6">
    <location>
        <begin position="268"/>
        <end position="286"/>
    </location>
</feature>
<dbReference type="RefSeq" id="WP_323979839.1">
    <property type="nucleotide sequence ID" value="NZ_JAYKBV010000015.1"/>
</dbReference>
<feature type="domain" description="EamA" evidence="7">
    <location>
        <begin position="6"/>
        <end position="140"/>
    </location>
</feature>
<dbReference type="Pfam" id="PF00892">
    <property type="entry name" value="EamA"/>
    <property type="match status" value="2"/>
</dbReference>
<evidence type="ECO:0000256" key="3">
    <source>
        <dbReference type="ARBA" id="ARBA00022692"/>
    </source>
</evidence>
<dbReference type="InterPro" id="IPR037185">
    <property type="entry name" value="EmrE-like"/>
</dbReference>
<feature type="transmembrane region" description="Helical" evidence="6">
    <location>
        <begin position="69"/>
        <end position="90"/>
    </location>
</feature>
<proteinExistence type="inferred from homology"/>
<evidence type="ECO:0000259" key="7">
    <source>
        <dbReference type="Pfam" id="PF00892"/>
    </source>
</evidence>
<accession>A0ABU5YBG0</accession>
<comment type="similarity">
    <text evidence="2">Belongs to the EamA transporter family.</text>
</comment>
<organism evidence="8 9">
    <name type="scientific">Capnocytophaga gingivalis</name>
    <dbReference type="NCBI Taxonomy" id="1017"/>
    <lineage>
        <taxon>Bacteria</taxon>
        <taxon>Pseudomonadati</taxon>
        <taxon>Bacteroidota</taxon>
        <taxon>Flavobacteriia</taxon>
        <taxon>Flavobacteriales</taxon>
        <taxon>Flavobacteriaceae</taxon>
        <taxon>Capnocytophaga</taxon>
    </lineage>
</organism>
<comment type="subcellular location">
    <subcellularLocation>
        <location evidence="1">Membrane</location>
        <topology evidence="1">Multi-pass membrane protein</topology>
    </subcellularLocation>
</comment>
<evidence type="ECO:0000256" key="1">
    <source>
        <dbReference type="ARBA" id="ARBA00004141"/>
    </source>
</evidence>
<feature type="transmembrane region" description="Helical" evidence="6">
    <location>
        <begin position="206"/>
        <end position="231"/>
    </location>
</feature>
<keyword evidence="9" id="KW-1185">Reference proteome</keyword>
<evidence type="ECO:0000256" key="6">
    <source>
        <dbReference type="SAM" id="Phobius"/>
    </source>
</evidence>
<keyword evidence="5 6" id="KW-0472">Membrane</keyword>
<gene>
    <name evidence="8" type="ORF">VJJ49_10655</name>
</gene>
<keyword evidence="4 6" id="KW-1133">Transmembrane helix</keyword>
<evidence type="ECO:0000256" key="4">
    <source>
        <dbReference type="ARBA" id="ARBA00022989"/>
    </source>
</evidence>
<sequence>MKDIVKGYLCAFISAFTYGLIPLFMIPIKKEESFSVDATLFYRFLIASGAIVFFLFYQKERLRISFREGLIMSLLGILYALSAEFLFLAYDYLSPGIASTIFFSYPIIVALVLILFYKEKLTLPTLLSLLLVVAGVGVLSIKKEEALNYIGLGISLLGALVYALYILIVNKVRIESSGVKISFYSMLFSSLYFLVKSLLLRESITISSWALAGDLILFAIITTSLSLVTLVYAVRYIGSTPTAIMGAFEPIVAVLISVGLFGEQLTPSLVIGGMVIITGVLIDILFRKHPK</sequence>
<feature type="transmembrane region" description="Helical" evidence="6">
    <location>
        <begin position="7"/>
        <end position="28"/>
    </location>
</feature>
<protein>
    <submittedName>
        <fullName evidence="8">DMT family transporter</fullName>
    </submittedName>
</protein>
<feature type="domain" description="EamA" evidence="7">
    <location>
        <begin position="151"/>
        <end position="282"/>
    </location>
</feature>
<dbReference type="EMBL" id="JAYKBV010000015">
    <property type="protein sequence ID" value="MEB3041145.1"/>
    <property type="molecule type" value="Genomic_DNA"/>
</dbReference>
<feature type="transmembrane region" description="Helical" evidence="6">
    <location>
        <begin position="96"/>
        <end position="116"/>
    </location>
</feature>
<evidence type="ECO:0000313" key="9">
    <source>
        <dbReference type="Proteomes" id="UP001324270"/>
    </source>
</evidence>
<dbReference type="SUPFAM" id="SSF103481">
    <property type="entry name" value="Multidrug resistance efflux transporter EmrE"/>
    <property type="match status" value="2"/>
</dbReference>
<feature type="transmembrane region" description="Helical" evidence="6">
    <location>
        <begin position="181"/>
        <end position="200"/>
    </location>
</feature>
<name>A0ABU5YBG0_9FLAO</name>
<feature type="transmembrane region" description="Helical" evidence="6">
    <location>
        <begin position="40"/>
        <end position="57"/>
    </location>
</feature>